<gene>
    <name evidence="1" type="ORF">MML48_2g00018197</name>
</gene>
<keyword evidence="2" id="KW-1185">Reference proteome</keyword>
<evidence type="ECO:0000313" key="2">
    <source>
        <dbReference type="Proteomes" id="UP001056778"/>
    </source>
</evidence>
<dbReference type="Proteomes" id="UP001056778">
    <property type="component" value="Chromosome 2"/>
</dbReference>
<evidence type="ECO:0000313" key="1">
    <source>
        <dbReference type="EMBL" id="KAI4467861.1"/>
    </source>
</evidence>
<proteinExistence type="predicted"/>
<organism evidence="1 2">
    <name type="scientific">Holotrichia oblita</name>
    <name type="common">Chafer beetle</name>
    <dbReference type="NCBI Taxonomy" id="644536"/>
    <lineage>
        <taxon>Eukaryota</taxon>
        <taxon>Metazoa</taxon>
        <taxon>Ecdysozoa</taxon>
        <taxon>Arthropoda</taxon>
        <taxon>Hexapoda</taxon>
        <taxon>Insecta</taxon>
        <taxon>Pterygota</taxon>
        <taxon>Neoptera</taxon>
        <taxon>Endopterygota</taxon>
        <taxon>Coleoptera</taxon>
        <taxon>Polyphaga</taxon>
        <taxon>Scarabaeiformia</taxon>
        <taxon>Scarabaeidae</taxon>
        <taxon>Melolonthinae</taxon>
        <taxon>Holotrichia</taxon>
    </lineage>
</organism>
<reference evidence="1" key="1">
    <citation type="submission" date="2022-04" db="EMBL/GenBank/DDBJ databases">
        <title>Chromosome-scale genome assembly of Holotrichia oblita Faldermann.</title>
        <authorList>
            <person name="Rongchong L."/>
        </authorList>
    </citation>
    <scope>NUCLEOTIDE SEQUENCE</scope>
    <source>
        <strain evidence="1">81SQS9</strain>
    </source>
</reference>
<accession>A0ACB9TM33</accession>
<dbReference type="EMBL" id="CM043016">
    <property type="protein sequence ID" value="KAI4467861.1"/>
    <property type="molecule type" value="Genomic_DNA"/>
</dbReference>
<sequence>MYTCFRIIKCVNTIFYRHLCNWIIYGEIVDVHNEFFICDGHCPDENFLYQEQLTDGVTFSKAEAAWTFTTHHDHNHSLYQVPSLNFNTKNTIYNIILLLLEVCNEFCLIATTWNAELNELEVRELNELEKRADNLTEMLLRILYNIHQKVSGPDLLQLLYRLDFNRWYSKNKPDFNLSSV</sequence>
<name>A0ACB9TM33_HOLOL</name>
<comment type="caution">
    <text evidence="1">The sequence shown here is derived from an EMBL/GenBank/DDBJ whole genome shotgun (WGS) entry which is preliminary data.</text>
</comment>
<protein>
    <submittedName>
        <fullName evidence="1">Gamma tubulin complex component c-terminal</fullName>
    </submittedName>
</protein>